<protein>
    <submittedName>
        <fullName evidence="1">Uncharacterized protein</fullName>
    </submittedName>
</protein>
<proteinExistence type="predicted"/>
<dbReference type="AlphaFoldDB" id="A0A0E9UH55"/>
<dbReference type="EMBL" id="GBXM01043511">
    <property type="protein sequence ID" value="JAH65066.1"/>
    <property type="molecule type" value="Transcribed_RNA"/>
</dbReference>
<organism evidence="1">
    <name type="scientific">Anguilla anguilla</name>
    <name type="common">European freshwater eel</name>
    <name type="synonym">Muraena anguilla</name>
    <dbReference type="NCBI Taxonomy" id="7936"/>
    <lineage>
        <taxon>Eukaryota</taxon>
        <taxon>Metazoa</taxon>
        <taxon>Chordata</taxon>
        <taxon>Craniata</taxon>
        <taxon>Vertebrata</taxon>
        <taxon>Euteleostomi</taxon>
        <taxon>Actinopterygii</taxon>
        <taxon>Neopterygii</taxon>
        <taxon>Teleostei</taxon>
        <taxon>Anguilliformes</taxon>
        <taxon>Anguillidae</taxon>
        <taxon>Anguilla</taxon>
    </lineage>
</organism>
<reference evidence="1" key="1">
    <citation type="submission" date="2014-11" db="EMBL/GenBank/DDBJ databases">
        <authorList>
            <person name="Amaro Gonzalez C."/>
        </authorList>
    </citation>
    <scope>NUCLEOTIDE SEQUENCE</scope>
</reference>
<reference evidence="1" key="2">
    <citation type="journal article" date="2015" name="Fish Shellfish Immunol.">
        <title>Early steps in the European eel (Anguilla anguilla)-Vibrio vulnificus interaction in the gills: Role of the RtxA13 toxin.</title>
        <authorList>
            <person name="Callol A."/>
            <person name="Pajuelo D."/>
            <person name="Ebbesson L."/>
            <person name="Teles M."/>
            <person name="MacKenzie S."/>
            <person name="Amaro C."/>
        </authorList>
    </citation>
    <scope>NUCLEOTIDE SEQUENCE</scope>
</reference>
<sequence length="43" mass="4858">MNILLKSPKSQRDCIQCYCVLIKPLSKARIAHSDCTNRTSALH</sequence>
<evidence type="ECO:0000313" key="1">
    <source>
        <dbReference type="EMBL" id="JAH65066.1"/>
    </source>
</evidence>
<accession>A0A0E9UH55</accession>
<name>A0A0E9UH55_ANGAN</name>